<reference evidence="1" key="1">
    <citation type="submission" date="2020-05" db="EMBL/GenBank/DDBJ databases">
        <authorList>
            <person name="Chiriac C."/>
            <person name="Salcher M."/>
            <person name="Ghai R."/>
            <person name="Kavagutti S V."/>
        </authorList>
    </citation>
    <scope>NUCLEOTIDE SEQUENCE</scope>
</reference>
<sequence>MHSRMFRNGVVTGTVTLALALGGVAVTGGAAQAAGASADREVSSQCQQARKDLSKAKKQLRKAKRADNAAKVRKAKKRVKAEKRDVRTACAPAPVTQETVLEQVQQGSLALDGLDLNGLTAVLPPEAAGAIQALIAQLQAGLDGIGGQAQVPGLDTAQLEALLAAVQAMDPAGVAAALQGLLGELTAIGGGPEAMATLIQLLQGGLPTGDLPIAGIPQLEDLIGQLTAQLGGLGGGLDLTNPAAVQAAIAQFIGTIEAISGNVGGDSAPWLGALTEMVDQLGALGALVPGGAGSGAILQQVISGLLFFAQPGVDPLGQLQGILDGGGLAGILDLIGLGDLLGGLLG</sequence>
<gene>
    <name evidence="1" type="ORF">UFOPK2761_03117</name>
</gene>
<dbReference type="AlphaFoldDB" id="A0A6J6V6U7"/>
<organism evidence="1">
    <name type="scientific">freshwater metagenome</name>
    <dbReference type="NCBI Taxonomy" id="449393"/>
    <lineage>
        <taxon>unclassified sequences</taxon>
        <taxon>metagenomes</taxon>
        <taxon>ecological metagenomes</taxon>
    </lineage>
</organism>
<accession>A0A6J6V6U7</accession>
<proteinExistence type="predicted"/>
<dbReference type="EMBL" id="CAEZYQ010000036">
    <property type="protein sequence ID" value="CAB4766673.1"/>
    <property type="molecule type" value="Genomic_DNA"/>
</dbReference>
<protein>
    <submittedName>
        <fullName evidence="1">Unannotated protein</fullName>
    </submittedName>
</protein>
<evidence type="ECO:0000313" key="1">
    <source>
        <dbReference type="EMBL" id="CAB4766673.1"/>
    </source>
</evidence>
<name>A0A6J6V6U7_9ZZZZ</name>